<dbReference type="Pfam" id="PF02836">
    <property type="entry name" value="Glyco_hydro_2_C"/>
    <property type="match status" value="1"/>
</dbReference>
<reference evidence="9 10" key="1">
    <citation type="journal article" date="2016" name="Microbiology (Mosc.)">
        <title>Comparison of Lactobacillus crispatus isolates from Lactobacillus-dominated vaginal microbiomes with isolates from microbiomes containing bacterial vaginosis-associated bacteria.</title>
        <authorList>
            <person name="Abdelmaksoud A.A."/>
            <person name="Koparde V.N."/>
            <person name="Sheth N.U."/>
            <person name="Serrano M.G."/>
            <person name="Glascock A.L."/>
            <person name="Fettweis J.M."/>
            <person name="Strauss Iii J.F."/>
            <person name="Buck G.A."/>
            <person name="Jefferson K.K."/>
        </authorList>
    </citation>
    <scope>NUCLEOTIDE SEQUENCE [LARGE SCALE GENOMIC DNA]</scope>
    <source>
        <strain evidence="9 10">VMC3</strain>
    </source>
</reference>
<proteinExistence type="inferred from homology"/>
<dbReference type="InterPro" id="IPR032311">
    <property type="entry name" value="DUF4982"/>
</dbReference>
<keyword evidence="3" id="KW-0326">Glycosidase</keyword>
<comment type="caution">
    <text evidence="9">The sequence shown here is derived from an EMBL/GenBank/DDBJ whole genome shotgun (WGS) entry which is preliminary data.</text>
</comment>
<keyword evidence="2 9" id="KW-0378">Hydrolase</keyword>
<evidence type="ECO:0000256" key="3">
    <source>
        <dbReference type="ARBA" id="ARBA00023295"/>
    </source>
</evidence>
<evidence type="ECO:0000313" key="9">
    <source>
        <dbReference type="EMBL" id="KWU03191.1"/>
    </source>
</evidence>
<dbReference type="InterPro" id="IPR013783">
    <property type="entry name" value="Ig-like_fold"/>
</dbReference>
<dbReference type="AlphaFoldDB" id="A0A109DD25"/>
<dbReference type="PANTHER" id="PTHR42732:SF1">
    <property type="entry name" value="BETA-MANNOSIDASE"/>
    <property type="match status" value="1"/>
</dbReference>
<dbReference type="InterPro" id="IPR006102">
    <property type="entry name" value="Ig-like_GH2"/>
</dbReference>
<comment type="similarity">
    <text evidence="1">Belongs to the glycosyl hydrolase 2 family.</text>
</comment>
<dbReference type="Pfam" id="PF18565">
    <property type="entry name" value="Glyco_hydro2_C5"/>
    <property type="match status" value="1"/>
</dbReference>
<dbReference type="InterPro" id="IPR040605">
    <property type="entry name" value="Glyco_hydro2_dom5"/>
</dbReference>
<dbReference type="EMBL" id="LJGP01000038">
    <property type="protein sequence ID" value="KWU03191.1"/>
    <property type="molecule type" value="Genomic_DNA"/>
</dbReference>
<feature type="domain" description="Glycoside hydrolase family 2" evidence="8">
    <location>
        <begin position="722"/>
        <end position="792"/>
    </location>
</feature>
<sequence>MREKLNLNQDWQFHLGEINKPKLLAKKSYAFGGLTAPLTNEKGDILPISAGGEHFLKLISGGHVPIGLRNLAGTELVDKLDDSWETISVPDDWKRREAFENNPATLMQGSKPDGVAYYRHTFTLASDLDEQKEYVLHFDGVMGSTDIWMNGAYLGHNESGYVSIDLDVSDLIRFADEGTNVILVRTDTTTGSEGWWYEGAGIYKNVWLEVREPVHIDQDSVLFRTLDLQSDQAKMQVQFTVVNDTGKAVEVAPKLTLTEQSISWDAVTVSAHEKSNFVKELVITNPNSWSPEHPSLYQANLAIDGDEAQTHFGIKIVKYDTKGFILNGERYELRGVCEHQDFGGVGVALNQDVIDYKIKTLKEMGVNALRSSHHFASKELLDACDRLGIILMDENRLLEATPWRLDNLRKMVKKSRNHACIAFWSIANEEIVGNTEYAKRSVKRITDIIRQLDPDKLLVSAELLNPEGIVNDDYLKYFDILGVNYPEAGVMGNGAELIHESHPDLPMMSTENASYFSTRGIYKDDGDKCQCNNFGSMYSMVLPGKRKPGDPGVGGTAHPEEVMSYLDSHSYMGGVFVWTGLDYYGEPSPFGWPGISSQFGICDLGGLPKDYYYYYQAHWTKKPMVHVMPHWNEASLEIENGQTKVRAFSNADEVELFINGKRQGRRKVEGCQANWDVTYEAGTLEVKAYQDGQEVASDKRVTSGTVQDVQVAVHFEGEKHIIFELQAVDEQGLLVPMDDSLVSVECENGKIIGLTNGNPADTSSYSLKDIKLFSGKAIVIVECENLKSAKLTIKLR</sequence>
<dbReference type="PANTHER" id="PTHR42732">
    <property type="entry name" value="BETA-GALACTOSIDASE"/>
    <property type="match status" value="1"/>
</dbReference>
<dbReference type="InterPro" id="IPR006104">
    <property type="entry name" value="Glyco_hydro_2_N"/>
</dbReference>
<evidence type="ECO:0000313" key="10">
    <source>
        <dbReference type="Proteomes" id="UP000067598"/>
    </source>
</evidence>
<dbReference type="Gene3D" id="3.20.20.80">
    <property type="entry name" value="Glycosidases"/>
    <property type="match status" value="1"/>
</dbReference>
<evidence type="ECO:0000256" key="2">
    <source>
        <dbReference type="ARBA" id="ARBA00022801"/>
    </source>
</evidence>
<dbReference type="GO" id="GO:0004553">
    <property type="term" value="F:hydrolase activity, hydrolyzing O-glycosyl compounds"/>
    <property type="evidence" value="ECO:0007669"/>
    <property type="project" value="InterPro"/>
</dbReference>
<dbReference type="Gene3D" id="2.60.40.10">
    <property type="entry name" value="Immunoglobulins"/>
    <property type="match status" value="3"/>
</dbReference>
<accession>A0A109DD25</accession>
<protein>
    <submittedName>
        <fullName evidence="9">Glycoside hydrolase</fullName>
    </submittedName>
</protein>
<dbReference type="InterPro" id="IPR017853">
    <property type="entry name" value="GH"/>
</dbReference>
<name>A0A109DD25_9LACO</name>
<evidence type="ECO:0000259" key="7">
    <source>
        <dbReference type="Pfam" id="PF16355"/>
    </source>
</evidence>
<evidence type="ECO:0000259" key="8">
    <source>
        <dbReference type="Pfam" id="PF18565"/>
    </source>
</evidence>
<gene>
    <name evidence="9" type="ORF">AEL95_08710</name>
</gene>
<evidence type="ECO:0000259" key="5">
    <source>
        <dbReference type="Pfam" id="PF02836"/>
    </source>
</evidence>
<dbReference type="Pfam" id="PF02837">
    <property type="entry name" value="Glyco_hydro_2_N"/>
    <property type="match status" value="1"/>
</dbReference>
<dbReference type="InterPro" id="IPR006103">
    <property type="entry name" value="Glyco_hydro_2_cat"/>
</dbReference>
<dbReference type="PRINTS" id="PR00132">
    <property type="entry name" value="GLHYDRLASE2"/>
</dbReference>
<evidence type="ECO:0000259" key="4">
    <source>
        <dbReference type="Pfam" id="PF00703"/>
    </source>
</evidence>
<dbReference type="SUPFAM" id="SSF49303">
    <property type="entry name" value="beta-Galactosidase/glucuronidase domain"/>
    <property type="match status" value="1"/>
</dbReference>
<evidence type="ECO:0000259" key="6">
    <source>
        <dbReference type="Pfam" id="PF02837"/>
    </source>
</evidence>
<dbReference type="GO" id="GO:0005975">
    <property type="term" value="P:carbohydrate metabolic process"/>
    <property type="evidence" value="ECO:0007669"/>
    <property type="project" value="InterPro"/>
</dbReference>
<dbReference type="SUPFAM" id="SSF51445">
    <property type="entry name" value="(Trans)glycosidases"/>
    <property type="match status" value="1"/>
</dbReference>
<evidence type="ECO:0000256" key="1">
    <source>
        <dbReference type="ARBA" id="ARBA00007401"/>
    </source>
</evidence>
<feature type="domain" description="Glycoside hydrolase family 2 catalytic" evidence="5">
    <location>
        <begin position="321"/>
        <end position="462"/>
    </location>
</feature>
<dbReference type="Pfam" id="PF16355">
    <property type="entry name" value="DUF4982"/>
    <property type="match status" value="1"/>
</dbReference>
<feature type="domain" description="Glycosyl hydrolases family 2 sugar binding" evidence="6">
    <location>
        <begin position="85"/>
        <end position="208"/>
    </location>
</feature>
<dbReference type="PATRIC" id="fig|47770.28.peg.1218"/>
<feature type="domain" description="DUF4982" evidence="7">
    <location>
        <begin position="641"/>
        <end position="696"/>
    </location>
</feature>
<dbReference type="InterPro" id="IPR036156">
    <property type="entry name" value="Beta-gal/glucu_dom_sf"/>
</dbReference>
<dbReference type="InterPro" id="IPR006101">
    <property type="entry name" value="Glyco_hydro_2"/>
</dbReference>
<dbReference type="RefSeq" id="WP_060462397.1">
    <property type="nucleotide sequence ID" value="NZ_LJGP01000038.1"/>
</dbReference>
<dbReference type="Pfam" id="PF00703">
    <property type="entry name" value="Glyco_hydro_2"/>
    <property type="match status" value="1"/>
</dbReference>
<dbReference type="InterPro" id="IPR008979">
    <property type="entry name" value="Galactose-bd-like_sf"/>
</dbReference>
<feature type="domain" description="Glycoside hydrolase family 2 immunoglobulin-like beta-sandwich" evidence="4">
    <location>
        <begin position="222"/>
        <end position="314"/>
    </location>
</feature>
<organism evidence="9 10">
    <name type="scientific">Lactobacillus crispatus</name>
    <dbReference type="NCBI Taxonomy" id="47770"/>
    <lineage>
        <taxon>Bacteria</taxon>
        <taxon>Bacillati</taxon>
        <taxon>Bacillota</taxon>
        <taxon>Bacilli</taxon>
        <taxon>Lactobacillales</taxon>
        <taxon>Lactobacillaceae</taxon>
        <taxon>Lactobacillus</taxon>
    </lineage>
</organism>
<dbReference type="Proteomes" id="UP000067598">
    <property type="component" value="Unassembled WGS sequence"/>
</dbReference>
<dbReference type="SUPFAM" id="SSF49785">
    <property type="entry name" value="Galactose-binding domain-like"/>
    <property type="match status" value="1"/>
</dbReference>
<dbReference type="InterPro" id="IPR051913">
    <property type="entry name" value="GH2_Domain-Containing"/>
</dbReference>
<dbReference type="Gene3D" id="2.60.120.260">
    <property type="entry name" value="Galactose-binding domain-like"/>
    <property type="match status" value="1"/>
</dbReference>